<dbReference type="EMBL" id="JAHRIP010056647">
    <property type="protein sequence ID" value="MEQ2302266.1"/>
    <property type="molecule type" value="Genomic_DNA"/>
</dbReference>
<protein>
    <recommendedName>
        <fullName evidence="3">NXPE C-terminal domain-containing protein</fullName>
    </recommendedName>
</protein>
<accession>A0ABV0Z9J5</accession>
<evidence type="ECO:0000259" key="3">
    <source>
        <dbReference type="Pfam" id="PF24536"/>
    </source>
</evidence>
<gene>
    <name evidence="4" type="ORF">AMECASPLE_004958</name>
</gene>
<dbReference type="InterPro" id="IPR026845">
    <property type="entry name" value="NXPH/NXPE"/>
</dbReference>
<keyword evidence="5" id="KW-1185">Reference proteome</keyword>
<dbReference type="Pfam" id="PF06312">
    <property type="entry name" value="Neurexophilin"/>
    <property type="match status" value="1"/>
</dbReference>
<evidence type="ECO:0000256" key="1">
    <source>
        <dbReference type="ARBA" id="ARBA00005431"/>
    </source>
</evidence>
<sequence length="624" mass="70595">MNAFTFAQEWEWFHEKTSVNWLSKCRGQGRTTMENNTKGQNQSLITLGSQTLRKRFPLKYGLIFLFLAFFVLWLMFYSVNFTDHITCKLSELKKKVPITEDSSPATITLKHPTEPPMLSSVCSFNSVLPEDTLELAFLKDYITWPETPFPFSLKDTSHPPHSTYTILPCNGGGRWHVGDQLEVLIKMNDFNGHPKKYGGDVLFARLHNPTVRAGVVGKVFDHHNGSYTAVFSLLWEGSAEVEVIMIHSSEAVTVIERVNLEQPGRIFFRSIFRSGTVTEAAICNVCLKAPPEQLCNYTDIQTGEPWFCYKPKKLKCEHRITHSFGGFTLKPMSMDSTLFQIGVNMKASIRSSGPSKITILPKSEVVNETVPIYTSGLGEAVRTRPAGYYYQGVWRALDGTTVRQFNNGTAMSQCLKGKVVHLYGDSTIRQWFEYLVSKIPDLKLFDLKNPPKTGPFMALDYTNNILVTFRCHGPPIRAPVLPVSQLHFVANELDSVVGGSNTVVVIGVWAHFSTFPVEVYVRRMLSIRRAVVRLLTRAPDTLVVIRTANPKRLTVQESVTTDDFYFLQRDKILRAIFKEVNVRLLDAWEMSQAHYLPHDLHPPPPIIKNMMDVVLSHICPSGEL</sequence>
<proteinExistence type="inferred from homology"/>
<evidence type="ECO:0000313" key="4">
    <source>
        <dbReference type="EMBL" id="MEQ2302266.1"/>
    </source>
</evidence>
<dbReference type="PANTHER" id="PTHR16165">
    <property type="entry name" value="NXPE FAMILY MEMBER"/>
    <property type="match status" value="1"/>
</dbReference>
<keyword evidence="2" id="KW-0812">Transmembrane</keyword>
<comment type="similarity">
    <text evidence="1">Belongs to the NXPE family.</text>
</comment>
<dbReference type="InterPro" id="IPR057106">
    <property type="entry name" value="NXPE4_C"/>
</dbReference>
<organism evidence="4 5">
    <name type="scientific">Ameca splendens</name>
    <dbReference type="NCBI Taxonomy" id="208324"/>
    <lineage>
        <taxon>Eukaryota</taxon>
        <taxon>Metazoa</taxon>
        <taxon>Chordata</taxon>
        <taxon>Craniata</taxon>
        <taxon>Vertebrata</taxon>
        <taxon>Euteleostomi</taxon>
        <taxon>Actinopterygii</taxon>
        <taxon>Neopterygii</taxon>
        <taxon>Teleostei</taxon>
        <taxon>Neoteleostei</taxon>
        <taxon>Acanthomorphata</taxon>
        <taxon>Ovalentaria</taxon>
        <taxon>Atherinomorphae</taxon>
        <taxon>Cyprinodontiformes</taxon>
        <taxon>Goodeidae</taxon>
        <taxon>Ameca</taxon>
    </lineage>
</organism>
<evidence type="ECO:0000313" key="5">
    <source>
        <dbReference type="Proteomes" id="UP001469553"/>
    </source>
</evidence>
<dbReference type="PANTHER" id="PTHR16165:SF9">
    <property type="entry name" value="NXPE FAMILY MEMBER 3"/>
    <property type="match status" value="1"/>
</dbReference>
<dbReference type="SUPFAM" id="SSF81296">
    <property type="entry name" value="E set domains"/>
    <property type="match status" value="1"/>
</dbReference>
<feature type="domain" description="NXPE C-terminal" evidence="3">
    <location>
        <begin position="394"/>
        <end position="619"/>
    </location>
</feature>
<evidence type="ECO:0000256" key="2">
    <source>
        <dbReference type="SAM" id="Phobius"/>
    </source>
</evidence>
<name>A0ABV0Z9J5_9TELE</name>
<feature type="transmembrane region" description="Helical" evidence="2">
    <location>
        <begin position="60"/>
        <end position="79"/>
    </location>
</feature>
<dbReference type="Proteomes" id="UP001469553">
    <property type="component" value="Unassembled WGS sequence"/>
</dbReference>
<keyword evidence="2" id="KW-0472">Membrane</keyword>
<comment type="caution">
    <text evidence="4">The sequence shown here is derived from an EMBL/GenBank/DDBJ whole genome shotgun (WGS) entry which is preliminary data.</text>
</comment>
<keyword evidence="2" id="KW-1133">Transmembrane helix</keyword>
<dbReference type="InterPro" id="IPR014756">
    <property type="entry name" value="Ig_E-set"/>
</dbReference>
<reference evidence="4 5" key="1">
    <citation type="submission" date="2021-06" db="EMBL/GenBank/DDBJ databases">
        <authorList>
            <person name="Palmer J.M."/>
        </authorList>
    </citation>
    <scope>NUCLEOTIDE SEQUENCE [LARGE SCALE GENOMIC DNA]</scope>
    <source>
        <strain evidence="4 5">AS_MEX2019</strain>
        <tissue evidence="4">Muscle</tissue>
    </source>
</reference>
<dbReference type="Pfam" id="PF24536">
    <property type="entry name" value="NXPE4_C"/>
    <property type="match status" value="1"/>
</dbReference>